<reference evidence="1 2" key="1">
    <citation type="journal article" date="2019" name="Genome Biol. Evol.">
        <title>Insights into the evolution of the New World diploid cottons (Gossypium, subgenus Houzingenia) based on genome sequencing.</title>
        <authorList>
            <person name="Grover C.E."/>
            <person name="Arick M.A. 2nd"/>
            <person name="Thrash A."/>
            <person name="Conover J.L."/>
            <person name="Sanders W.S."/>
            <person name="Peterson D.G."/>
            <person name="Frelichowski J.E."/>
            <person name="Scheffler J.A."/>
            <person name="Scheffler B.E."/>
            <person name="Wendel J.F."/>
        </authorList>
    </citation>
    <scope>NUCLEOTIDE SEQUENCE [LARGE SCALE GENOMIC DNA]</scope>
    <source>
        <strain evidence="1">8</strain>
        <tissue evidence="1">Leaf</tissue>
    </source>
</reference>
<proteinExistence type="predicted"/>
<sequence>MLSLRYELESELAWLFKKVKALITLETNKNLPTEYCYDTLGKTKAMDQRLERLEQIQKDMQDQLQA</sequence>
<organism evidence="1 2">
    <name type="scientific">Gossypium trilobum</name>
    <dbReference type="NCBI Taxonomy" id="34281"/>
    <lineage>
        <taxon>Eukaryota</taxon>
        <taxon>Viridiplantae</taxon>
        <taxon>Streptophyta</taxon>
        <taxon>Embryophyta</taxon>
        <taxon>Tracheophyta</taxon>
        <taxon>Spermatophyta</taxon>
        <taxon>Magnoliopsida</taxon>
        <taxon>eudicotyledons</taxon>
        <taxon>Gunneridae</taxon>
        <taxon>Pentapetalae</taxon>
        <taxon>rosids</taxon>
        <taxon>malvids</taxon>
        <taxon>Malvales</taxon>
        <taxon>Malvaceae</taxon>
        <taxon>Malvoideae</taxon>
        <taxon>Gossypium</taxon>
    </lineage>
</organism>
<name>A0A7J9DZ58_9ROSI</name>
<keyword evidence="2" id="KW-1185">Reference proteome</keyword>
<evidence type="ECO:0000313" key="2">
    <source>
        <dbReference type="Proteomes" id="UP000593568"/>
    </source>
</evidence>
<evidence type="ECO:0000313" key="1">
    <source>
        <dbReference type="EMBL" id="MBA0765794.1"/>
    </source>
</evidence>
<protein>
    <submittedName>
        <fullName evidence="1">Uncharacterized protein</fullName>
    </submittedName>
</protein>
<dbReference type="EMBL" id="JABEZW010000005">
    <property type="protein sequence ID" value="MBA0765794.1"/>
    <property type="molecule type" value="Genomic_DNA"/>
</dbReference>
<dbReference type="Proteomes" id="UP000593568">
    <property type="component" value="Unassembled WGS sequence"/>
</dbReference>
<comment type="caution">
    <text evidence="1">The sequence shown here is derived from an EMBL/GenBank/DDBJ whole genome shotgun (WGS) entry which is preliminary data.</text>
</comment>
<gene>
    <name evidence="1" type="ORF">Gotri_014934</name>
</gene>
<accession>A0A7J9DZ58</accession>
<dbReference type="AlphaFoldDB" id="A0A7J9DZ58"/>